<evidence type="ECO:0000313" key="3">
    <source>
        <dbReference type="Proteomes" id="UP000660729"/>
    </source>
</evidence>
<dbReference type="EMBL" id="JABCIY010000150">
    <property type="protein sequence ID" value="KAF7192170.1"/>
    <property type="molecule type" value="Genomic_DNA"/>
</dbReference>
<keyword evidence="3" id="KW-1185">Reference proteome</keyword>
<feature type="region of interest" description="Disordered" evidence="1">
    <location>
        <begin position="155"/>
        <end position="184"/>
    </location>
</feature>
<name>A0A8H6VMI4_9PEZI</name>
<proteinExistence type="predicted"/>
<dbReference type="Proteomes" id="UP000660729">
    <property type="component" value="Unassembled WGS sequence"/>
</dbReference>
<feature type="region of interest" description="Disordered" evidence="1">
    <location>
        <begin position="386"/>
        <end position="463"/>
    </location>
</feature>
<protein>
    <submittedName>
        <fullName evidence="2">Uncharacterized protein</fullName>
    </submittedName>
</protein>
<feature type="compositionally biased region" description="Polar residues" evidence="1">
    <location>
        <begin position="171"/>
        <end position="184"/>
    </location>
</feature>
<feature type="region of interest" description="Disordered" evidence="1">
    <location>
        <begin position="243"/>
        <end position="311"/>
    </location>
</feature>
<reference evidence="2" key="1">
    <citation type="submission" date="2020-04" db="EMBL/GenBank/DDBJ databases">
        <title>Draft genome resource of the tomato pathogen Pseudocercospora fuligena.</title>
        <authorList>
            <person name="Zaccaron A."/>
        </authorList>
    </citation>
    <scope>NUCLEOTIDE SEQUENCE</scope>
    <source>
        <strain evidence="2">PF001</strain>
    </source>
</reference>
<dbReference type="OrthoDB" id="10536527at2759"/>
<gene>
    <name evidence="2" type="ORF">HII31_06556</name>
</gene>
<evidence type="ECO:0000313" key="2">
    <source>
        <dbReference type="EMBL" id="KAF7192170.1"/>
    </source>
</evidence>
<feature type="compositionally biased region" description="Basic and acidic residues" evidence="1">
    <location>
        <begin position="293"/>
        <end position="304"/>
    </location>
</feature>
<dbReference type="AlphaFoldDB" id="A0A8H6VMI4"/>
<accession>A0A8H6VMI4</accession>
<feature type="compositionally biased region" description="Basic and acidic residues" evidence="1">
    <location>
        <begin position="267"/>
        <end position="285"/>
    </location>
</feature>
<sequence length="463" mass="52968">MSSNNTDTNTKYFQNGQLDIARFQSDISTFQHDLAKFKATFTDASSRLLSSLPKSPEAMVQCIEQLAQAKFLLSQVYTAGVLPNLSQVSVDYGEVNNWLSTLELGLPKERKTPCAWTNLQVNALQHRLVNALVIARSLDANFSYLIKLDHGSTTSNHSAPPIHTTKKISHPATSGSKRNPLHWQQPTYHPILTSETTATMLPFGFVPAAPVVVVGGRNRLRDIEQVQRGRVVGQVEGYAAAMRDLGRGRSRSRGRGLPRITYSSPTRTRDRSTSRHRSSYKDGRSSSRNRSQKYIEDTKSKTSDSKALVTKDAYHKYKQHKAKHEEYRERLQAGPDGYKKAEKYKKPASSTYDRASRYRELEEELRYKDAEVNKYRIEKDEWRREQAIQRQREEEWRRQQELGGRAGGNFDPSRAAPRDEVDMQQYRKRYINEGSYAGEDYRQPFYPANFGGGEQRGRGEFDR</sequence>
<feature type="compositionally biased region" description="Basic and acidic residues" evidence="1">
    <location>
        <begin position="386"/>
        <end position="400"/>
    </location>
</feature>
<comment type="caution">
    <text evidence="2">The sequence shown here is derived from an EMBL/GenBank/DDBJ whole genome shotgun (WGS) entry which is preliminary data.</text>
</comment>
<organism evidence="2 3">
    <name type="scientific">Pseudocercospora fuligena</name>
    <dbReference type="NCBI Taxonomy" id="685502"/>
    <lineage>
        <taxon>Eukaryota</taxon>
        <taxon>Fungi</taxon>
        <taxon>Dikarya</taxon>
        <taxon>Ascomycota</taxon>
        <taxon>Pezizomycotina</taxon>
        <taxon>Dothideomycetes</taxon>
        <taxon>Dothideomycetidae</taxon>
        <taxon>Mycosphaerellales</taxon>
        <taxon>Mycosphaerellaceae</taxon>
        <taxon>Pseudocercospora</taxon>
    </lineage>
</organism>
<evidence type="ECO:0000256" key="1">
    <source>
        <dbReference type="SAM" id="MobiDB-lite"/>
    </source>
</evidence>